<protein>
    <submittedName>
        <fullName evidence="1">Uncharacterized protein</fullName>
    </submittedName>
</protein>
<dbReference type="GO" id="GO:0009982">
    <property type="term" value="F:pseudouridine synthase activity"/>
    <property type="evidence" value="ECO:0007669"/>
    <property type="project" value="InterPro"/>
</dbReference>
<reference evidence="1" key="1">
    <citation type="submission" date="2021-01" db="EMBL/GenBank/DDBJ databases">
        <authorList>
            <person name="Corre E."/>
            <person name="Pelletier E."/>
            <person name="Niang G."/>
            <person name="Scheremetjew M."/>
            <person name="Finn R."/>
            <person name="Kale V."/>
            <person name="Holt S."/>
            <person name="Cochrane G."/>
            <person name="Meng A."/>
            <person name="Brown T."/>
            <person name="Cohen L."/>
        </authorList>
    </citation>
    <scope>NUCLEOTIDE SEQUENCE</scope>
    <source>
        <strain evidence="1">NIES-2562</strain>
    </source>
</reference>
<dbReference type="SUPFAM" id="SSF55120">
    <property type="entry name" value="Pseudouridine synthase"/>
    <property type="match status" value="1"/>
</dbReference>
<dbReference type="AlphaFoldDB" id="A0A7S3G0T8"/>
<dbReference type="InterPro" id="IPR020103">
    <property type="entry name" value="PsdUridine_synth_cat_dom_sf"/>
</dbReference>
<dbReference type="Gene3D" id="3.30.70.1560">
    <property type="entry name" value="Alpha-L RNA-binding motif"/>
    <property type="match status" value="1"/>
</dbReference>
<evidence type="ECO:0000313" key="1">
    <source>
        <dbReference type="EMBL" id="CAE0242286.1"/>
    </source>
</evidence>
<dbReference type="GO" id="GO:0001522">
    <property type="term" value="P:pseudouridine synthesis"/>
    <property type="evidence" value="ECO:0007669"/>
    <property type="project" value="InterPro"/>
</dbReference>
<dbReference type="EMBL" id="HBIB01007072">
    <property type="protein sequence ID" value="CAE0242286.1"/>
    <property type="molecule type" value="Transcribed_RNA"/>
</dbReference>
<sequence length="118" mass="13618">MRMKKWLGDGPVLEKEKLNPIKMYWDLIRNGKASSGPARAWLRLVLTEGKNREIRRLLKESHLSVDRLIRTHYLVEIPGVSTKETSFTLGAFGPGEAVKEVKPEVVQKMLKYYHSRDV</sequence>
<gene>
    <name evidence="1" type="ORF">PBIL07802_LOCUS4450</name>
</gene>
<dbReference type="GO" id="GO:0003723">
    <property type="term" value="F:RNA binding"/>
    <property type="evidence" value="ECO:0007669"/>
    <property type="project" value="InterPro"/>
</dbReference>
<proteinExistence type="predicted"/>
<name>A0A7S3G0T8_9EUKA</name>
<accession>A0A7S3G0T8</accession>
<organism evidence="1">
    <name type="scientific">Palpitomonas bilix</name>
    <dbReference type="NCBI Taxonomy" id="652834"/>
    <lineage>
        <taxon>Eukaryota</taxon>
        <taxon>Eukaryota incertae sedis</taxon>
    </lineage>
</organism>
<dbReference type="InterPro" id="IPR042092">
    <property type="entry name" value="PsdUridine_s_RsuA/RluB/E/F_cat"/>
</dbReference>